<dbReference type="CDD" id="cd00796">
    <property type="entry name" value="INT_Rci_Hp1_C"/>
    <property type="match status" value="1"/>
</dbReference>
<dbReference type="SUPFAM" id="SSF56349">
    <property type="entry name" value="DNA breaking-rejoining enzymes"/>
    <property type="match status" value="1"/>
</dbReference>
<dbReference type="InterPro" id="IPR011010">
    <property type="entry name" value="DNA_brk_join_enz"/>
</dbReference>
<dbReference type="Proteomes" id="UP000276254">
    <property type="component" value="Chromosome"/>
</dbReference>
<protein>
    <submittedName>
        <fullName evidence="8">Site-specific integrase</fullName>
    </submittedName>
</protein>
<feature type="domain" description="Tyr recombinase" evidence="6">
    <location>
        <begin position="166"/>
        <end position="324"/>
    </location>
</feature>
<dbReference type="PROSITE" id="PS51898">
    <property type="entry name" value="TYR_RECOMBINASE"/>
    <property type="match status" value="1"/>
</dbReference>
<keyword evidence="2" id="KW-0229">DNA integration</keyword>
<dbReference type="InterPro" id="IPR010998">
    <property type="entry name" value="Integrase_recombinase_N"/>
</dbReference>
<keyword evidence="9" id="KW-1185">Reference proteome</keyword>
<evidence type="ECO:0000256" key="2">
    <source>
        <dbReference type="ARBA" id="ARBA00022908"/>
    </source>
</evidence>
<evidence type="ECO:0000313" key="8">
    <source>
        <dbReference type="EMBL" id="AYJ85548.1"/>
    </source>
</evidence>
<dbReference type="Gene3D" id="1.10.150.130">
    <property type="match status" value="1"/>
</dbReference>
<proteinExistence type="inferred from homology"/>
<dbReference type="RefSeq" id="WP_121152173.1">
    <property type="nucleotide sequence ID" value="NZ_CP032829.1"/>
</dbReference>
<dbReference type="InterPro" id="IPR050090">
    <property type="entry name" value="Tyrosine_recombinase_XerCD"/>
</dbReference>
<dbReference type="InterPro" id="IPR013762">
    <property type="entry name" value="Integrase-like_cat_sf"/>
</dbReference>
<dbReference type="OrthoDB" id="7615137at2"/>
<evidence type="ECO:0000256" key="1">
    <source>
        <dbReference type="ARBA" id="ARBA00008857"/>
    </source>
</evidence>
<dbReference type="PROSITE" id="PS51900">
    <property type="entry name" value="CB"/>
    <property type="match status" value="1"/>
</dbReference>
<dbReference type="InterPro" id="IPR002104">
    <property type="entry name" value="Integrase_catalytic"/>
</dbReference>
<evidence type="ECO:0000259" key="6">
    <source>
        <dbReference type="PROSITE" id="PS51898"/>
    </source>
</evidence>
<keyword evidence="3 5" id="KW-0238">DNA-binding</keyword>
<evidence type="ECO:0000256" key="3">
    <source>
        <dbReference type="ARBA" id="ARBA00023125"/>
    </source>
</evidence>
<name>A0A494TJG8_SPHPE</name>
<comment type="similarity">
    <text evidence="1">Belongs to the 'phage' integrase family.</text>
</comment>
<dbReference type="AlphaFoldDB" id="A0A494TJG8"/>
<dbReference type="GO" id="GO:0015074">
    <property type="term" value="P:DNA integration"/>
    <property type="evidence" value="ECO:0007669"/>
    <property type="project" value="UniProtKB-KW"/>
</dbReference>
<organism evidence="8 9">
    <name type="scientific">Sphingomonas paeninsulae</name>
    <dbReference type="NCBI Taxonomy" id="2319844"/>
    <lineage>
        <taxon>Bacteria</taxon>
        <taxon>Pseudomonadati</taxon>
        <taxon>Pseudomonadota</taxon>
        <taxon>Alphaproteobacteria</taxon>
        <taxon>Sphingomonadales</taxon>
        <taxon>Sphingomonadaceae</taxon>
        <taxon>Sphingomonas</taxon>
    </lineage>
</organism>
<evidence type="ECO:0000313" key="9">
    <source>
        <dbReference type="Proteomes" id="UP000276254"/>
    </source>
</evidence>
<dbReference type="GO" id="GO:0006310">
    <property type="term" value="P:DNA recombination"/>
    <property type="evidence" value="ECO:0007669"/>
    <property type="project" value="UniProtKB-KW"/>
</dbReference>
<gene>
    <name evidence="8" type="ORF">D3Y57_05570</name>
</gene>
<dbReference type="KEGG" id="spha:D3Y57_05570"/>
<dbReference type="Pfam" id="PF00589">
    <property type="entry name" value="Phage_integrase"/>
    <property type="match status" value="1"/>
</dbReference>
<evidence type="ECO:0000259" key="7">
    <source>
        <dbReference type="PROSITE" id="PS51900"/>
    </source>
</evidence>
<dbReference type="PANTHER" id="PTHR30349:SF64">
    <property type="entry name" value="PROPHAGE INTEGRASE INTD-RELATED"/>
    <property type="match status" value="1"/>
</dbReference>
<dbReference type="Gene3D" id="1.10.443.10">
    <property type="entry name" value="Intergrase catalytic core"/>
    <property type="match status" value="1"/>
</dbReference>
<dbReference type="EMBL" id="CP032829">
    <property type="protein sequence ID" value="AYJ85548.1"/>
    <property type="molecule type" value="Genomic_DNA"/>
</dbReference>
<reference evidence="8 9" key="1">
    <citation type="submission" date="2018-09" db="EMBL/GenBank/DDBJ databases">
        <title>Sphingomonas peninsula sp. nov., isolated from fildes peninsula, Antarctic soil.</title>
        <authorList>
            <person name="Yingchao G."/>
        </authorList>
    </citation>
    <scope>NUCLEOTIDE SEQUENCE [LARGE SCALE GENOMIC DNA]</scope>
    <source>
        <strain evidence="8 9">YZ-8</strain>
    </source>
</reference>
<dbReference type="InterPro" id="IPR044068">
    <property type="entry name" value="CB"/>
</dbReference>
<feature type="domain" description="Core-binding (CB)" evidence="7">
    <location>
        <begin position="68"/>
        <end position="146"/>
    </location>
</feature>
<evidence type="ECO:0000256" key="4">
    <source>
        <dbReference type="ARBA" id="ARBA00023172"/>
    </source>
</evidence>
<evidence type="ECO:0000256" key="5">
    <source>
        <dbReference type="PROSITE-ProRule" id="PRU01248"/>
    </source>
</evidence>
<dbReference type="PANTHER" id="PTHR30349">
    <property type="entry name" value="PHAGE INTEGRASE-RELATED"/>
    <property type="match status" value="1"/>
</dbReference>
<sequence>MAIYPDKKAGVLTGRFAVEVQKGAQRLRGRKDTLAEAKILEAEFRLALDSGAAPTSKRKFTAKASRPDTLSEAIKRADGILWSGKTSEDTAFQQLRAIMGIIGDRKLDAIGPSEIDDLVIELSKGRTGATINRYLSTLSVFLKWCLKREYRTFPVPSMDWQDEDEGRIRWIGHNEEGALLGALRGTVADVVRVAIATGMRRSEILTLKPDQLKPNWVHLWKTKNGSARSVPISPKTYAEIASLLKLGMPSASKLRYEWQLAREAMGLMGDKDFVFHCCRHTCATRLVQANVNLRVVQTFLGHKTIQTTLRYAHLNDHSLTDALSIMQTFHENSQSVHT</sequence>
<dbReference type="GO" id="GO:0003677">
    <property type="term" value="F:DNA binding"/>
    <property type="evidence" value="ECO:0007669"/>
    <property type="project" value="UniProtKB-UniRule"/>
</dbReference>
<keyword evidence="4" id="KW-0233">DNA recombination</keyword>
<accession>A0A494TJG8</accession>